<sequence>MKRTFFLSPPSSPLPLTLFFIKIRSATNSKIRRAFTHSYPQLPFLFFLFQKKKIEHVPVIKNEIKHQHDRKKKMRKCRELNAFSHHLTHSLPAFPFFFYF</sequence>
<gene>
    <name evidence="1" type="ORF">TbgDal_V3690</name>
</gene>
<dbReference type="KEGG" id="tbg:TbgDal_V3690"/>
<dbReference type="EMBL" id="FN554968">
    <property type="protein sequence ID" value="CBH11231.1"/>
    <property type="molecule type" value="Genomic_DNA"/>
</dbReference>
<dbReference type="AlphaFoldDB" id="C9ZPA3"/>
<dbReference type="GeneID" id="23861369"/>
<organism evidence="1 2">
    <name type="scientific">Trypanosoma brucei gambiense (strain MHOM/CI/86/DAL972)</name>
    <dbReference type="NCBI Taxonomy" id="679716"/>
    <lineage>
        <taxon>Eukaryota</taxon>
        <taxon>Discoba</taxon>
        <taxon>Euglenozoa</taxon>
        <taxon>Kinetoplastea</taxon>
        <taxon>Metakinetoplastina</taxon>
        <taxon>Trypanosomatida</taxon>
        <taxon>Trypanosomatidae</taxon>
        <taxon>Trypanosoma</taxon>
    </lineage>
</organism>
<protein>
    <submittedName>
        <fullName evidence="1">Uncharacterized protein</fullName>
    </submittedName>
</protein>
<proteinExistence type="predicted"/>
<name>C9ZPA3_TRYB9</name>
<dbReference type="RefSeq" id="XP_011773518.1">
    <property type="nucleotide sequence ID" value="XM_011775216.1"/>
</dbReference>
<accession>C9ZPA3</accession>
<dbReference type="Proteomes" id="UP000002316">
    <property type="component" value="Chromosome 5"/>
</dbReference>
<evidence type="ECO:0000313" key="1">
    <source>
        <dbReference type="EMBL" id="CBH11231.1"/>
    </source>
</evidence>
<evidence type="ECO:0000313" key="2">
    <source>
        <dbReference type="Proteomes" id="UP000002316"/>
    </source>
</evidence>
<reference evidence="2" key="1">
    <citation type="journal article" date="2010" name="PLoS Negl. Trop. Dis.">
        <title>The genome sequence of Trypanosoma brucei gambiense, causative agent of chronic human african trypanosomiasis.</title>
        <authorList>
            <person name="Jackson A.P."/>
            <person name="Sanders M."/>
            <person name="Berry A."/>
            <person name="McQuillan J."/>
            <person name="Aslett M.A."/>
            <person name="Quail M.A."/>
            <person name="Chukualim B."/>
            <person name="Capewell P."/>
            <person name="MacLeod A."/>
            <person name="Melville S.E."/>
            <person name="Gibson W."/>
            <person name="Barry J.D."/>
            <person name="Berriman M."/>
            <person name="Hertz-Fowler C."/>
        </authorList>
    </citation>
    <scope>NUCLEOTIDE SEQUENCE [LARGE SCALE GENOMIC DNA]</scope>
    <source>
        <strain evidence="2">MHOM/CI/86/DAL972</strain>
    </source>
</reference>